<dbReference type="Pfam" id="PF11706">
    <property type="entry name" value="zf-CGNR"/>
    <property type="match status" value="1"/>
</dbReference>
<dbReference type="Gene3D" id="1.10.3300.10">
    <property type="entry name" value="Jann2411-like domain"/>
    <property type="match status" value="1"/>
</dbReference>
<reference evidence="2 3" key="1">
    <citation type="submission" date="2024-02" db="EMBL/GenBank/DDBJ databases">
        <title>Deinococcus carri NBRC 110142.</title>
        <authorList>
            <person name="Ichikawa N."/>
            <person name="Katano-Makiyama Y."/>
            <person name="Hidaka K."/>
        </authorList>
    </citation>
    <scope>NUCLEOTIDE SEQUENCE [LARGE SCALE GENOMIC DNA]</scope>
    <source>
        <strain evidence="2 3">NBRC 110142</strain>
    </source>
</reference>
<dbReference type="RefSeq" id="WP_345468504.1">
    <property type="nucleotide sequence ID" value="NZ_BAABRP010000036.1"/>
</dbReference>
<protein>
    <recommendedName>
        <fullName evidence="1">Zinc finger CGNR domain-containing protein</fullName>
    </recommendedName>
</protein>
<name>A0ABP9WCL8_9DEIO</name>
<dbReference type="EMBL" id="BAABRP010000036">
    <property type="protein sequence ID" value="GAA5515068.1"/>
    <property type="molecule type" value="Genomic_DNA"/>
</dbReference>
<dbReference type="InterPro" id="IPR010852">
    <property type="entry name" value="ABATE"/>
</dbReference>
<evidence type="ECO:0000313" key="3">
    <source>
        <dbReference type="Proteomes" id="UP001401887"/>
    </source>
</evidence>
<feature type="domain" description="Zinc finger CGNR" evidence="1">
    <location>
        <begin position="131"/>
        <end position="173"/>
    </location>
</feature>
<sequence>MLPARPLTGEPLALDLINTVWVEGRMQLDLLDSDEGARAWLKEHALSCDEALLTAVRDHLIFVRTALRGVLEAPHEPEHRDALNGVLARGHVRHFLGEHGPEEDFEVDPAWRPAWLAANDLLTLLRTSPQRLKKCANPQCVLHFLDTSPKNARRWHDMRTCGNRAKALRHYHRARD</sequence>
<dbReference type="Pfam" id="PF07336">
    <property type="entry name" value="ABATE"/>
    <property type="match status" value="1"/>
</dbReference>
<dbReference type="InterPro" id="IPR023286">
    <property type="entry name" value="ABATE_dom_sf"/>
</dbReference>
<organism evidence="2 3">
    <name type="scientific">Deinococcus carri</name>
    <dbReference type="NCBI Taxonomy" id="1211323"/>
    <lineage>
        <taxon>Bacteria</taxon>
        <taxon>Thermotogati</taxon>
        <taxon>Deinococcota</taxon>
        <taxon>Deinococci</taxon>
        <taxon>Deinococcales</taxon>
        <taxon>Deinococcaceae</taxon>
        <taxon>Deinococcus</taxon>
    </lineage>
</organism>
<evidence type="ECO:0000313" key="2">
    <source>
        <dbReference type="EMBL" id="GAA5515068.1"/>
    </source>
</evidence>
<proteinExistence type="predicted"/>
<dbReference type="SUPFAM" id="SSF160904">
    <property type="entry name" value="Jann2411-like"/>
    <property type="match status" value="1"/>
</dbReference>
<dbReference type="PANTHER" id="PTHR35525">
    <property type="entry name" value="BLL6575 PROTEIN"/>
    <property type="match status" value="1"/>
</dbReference>
<accession>A0ABP9WCL8</accession>
<keyword evidence="3" id="KW-1185">Reference proteome</keyword>
<evidence type="ECO:0000259" key="1">
    <source>
        <dbReference type="Pfam" id="PF11706"/>
    </source>
</evidence>
<comment type="caution">
    <text evidence="2">The sequence shown here is derived from an EMBL/GenBank/DDBJ whole genome shotgun (WGS) entry which is preliminary data.</text>
</comment>
<dbReference type="InterPro" id="IPR021005">
    <property type="entry name" value="Znf_CGNR"/>
</dbReference>
<dbReference type="PANTHER" id="PTHR35525:SF3">
    <property type="entry name" value="BLL6575 PROTEIN"/>
    <property type="match status" value="1"/>
</dbReference>
<gene>
    <name evidence="2" type="ORF">Dcar01_03832</name>
</gene>
<dbReference type="Proteomes" id="UP001401887">
    <property type="component" value="Unassembled WGS sequence"/>
</dbReference>